<sequence length="323" mass="35842">MTGLHLVSLEEGERLAMREAALTLFKRRYRHNAESQRAMIGALRRVASTFSQGREDEQTFAWEYITDEAIAEAVLAPVADRYSRATLVKDASALRVMLNCCRKVGLVTHDEYDSVTKLEVLGGQTRRPPGRYLSEADVATLVRAAASMAQHEATRTRDLALVLTLASTGARGHEVSRIRLHHTFLGERRVHLQETKSGLPRNAWLHPATVHALERWLEFRGAAKGALFPPLSRTGRALIDHGPMSTHQVWKLVHRLAEVADLPGTTVHDLRRFVITTLLDNGYDIALVAKTVGHAHPTTTAGYDKRPGQRQRDAIAAINLPLG</sequence>
<evidence type="ECO:0000259" key="4">
    <source>
        <dbReference type="PROSITE" id="PS51898"/>
    </source>
</evidence>
<accession>A0A5Q6RZN4</accession>
<dbReference type="AlphaFoldDB" id="A0A5Q6RZN4"/>
<evidence type="ECO:0000256" key="3">
    <source>
        <dbReference type="ARBA" id="ARBA00023172"/>
    </source>
</evidence>
<dbReference type="InterPro" id="IPR011010">
    <property type="entry name" value="DNA_brk_join_enz"/>
</dbReference>
<evidence type="ECO:0000256" key="1">
    <source>
        <dbReference type="ARBA" id="ARBA00008857"/>
    </source>
</evidence>
<keyword evidence="2" id="KW-0238">DNA-binding</keyword>
<dbReference type="OrthoDB" id="9815875at2"/>
<dbReference type="Pfam" id="PF00589">
    <property type="entry name" value="Phage_integrase"/>
    <property type="match status" value="1"/>
</dbReference>
<dbReference type="Gene3D" id="1.10.443.10">
    <property type="entry name" value="Intergrase catalytic core"/>
    <property type="match status" value="1"/>
</dbReference>
<dbReference type="InterPro" id="IPR013762">
    <property type="entry name" value="Integrase-like_cat_sf"/>
</dbReference>
<dbReference type="InterPro" id="IPR050090">
    <property type="entry name" value="Tyrosine_recombinase_XerCD"/>
</dbReference>
<evidence type="ECO:0000313" key="6">
    <source>
        <dbReference type="Proteomes" id="UP000307768"/>
    </source>
</evidence>
<name>A0A5Q6RZN4_9ACTN</name>
<evidence type="ECO:0000313" key="5">
    <source>
        <dbReference type="EMBL" id="KAA1423566.1"/>
    </source>
</evidence>
<dbReference type="RefSeq" id="WP_149769086.1">
    <property type="nucleotide sequence ID" value="NZ_VDFQ02000002.1"/>
</dbReference>
<dbReference type="InterPro" id="IPR002104">
    <property type="entry name" value="Integrase_catalytic"/>
</dbReference>
<dbReference type="GO" id="GO:0006310">
    <property type="term" value="P:DNA recombination"/>
    <property type="evidence" value="ECO:0007669"/>
    <property type="project" value="UniProtKB-KW"/>
</dbReference>
<feature type="domain" description="Tyr recombinase" evidence="4">
    <location>
        <begin position="128"/>
        <end position="316"/>
    </location>
</feature>
<dbReference type="PANTHER" id="PTHR30349">
    <property type="entry name" value="PHAGE INTEGRASE-RELATED"/>
    <property type="match status" value="1"/>
</dbReference>
<dbReference type="Proteomes" id="UP000307768">
    <property type="component" value="Unassembled WGS sequence"/>
</dbReference>
<keyword evidence="3" id="KW-0233">DNA recombination</keyword>
<dbReference type="PANTHER" id="PTHR30349:SF41">
    <property type="entry name" value="INTEGRASE_RECOMBINASE PROTEIN MJ0367-RELATED"/>
    <property type="match status" value="1"/>
</dbReference>
<dbReference type="PROSITE" id="PS51898">
    <property type="entry name" value="TYR_RECOMBINASE"/>
    <property type="match status" value="1"/>
</dbReference>
<dbReference type="EMBL" id="VDFQ02000002">
    <property type="protein sequence ID" value="KAA1423566.1"/>
    <property type="molecule type" value="Genomic_DNA"/>
</dbReference>
<reference evidence="5 6" key="1">
    <citation type="submission" date="2019-09" db="EMBL/GenBank/DDBJ databases">
        <title>Mumia zhuanghuii sp. nov. isolated from the intestinal contents of plateau pika (Ochotona curzoniae) in the Qinghai-Tibet plateau of China.</title>
        <authorList>
            <person name="Tian Z."/>
        </authorList>
    </citation>
    <scope>NUCLEOTIDE SEQUENCE [LARGE SCALE GENOMIC DNA]</scope>
    <source>
        <strain evidence="6">350</strain>
    </source>
</reference>
<dbReference type="CDD" id="cd00397">
    <property type="entry name" value="DNA_BRE_C"/>
    <property type="match status" value="1"/>
</dbReference>
<proteinExistence type="inferred from homology"/>
<gene>
    <name evidence="5" type="ORF">FE697_008180</name>
</gene>
<dbReference type="GO" id="GO:0003677">
    <property type="term" value="F:DNA binding"/>
    <property type="evidence" value="ECO:0007669"/>
    <property type="project" value="UniProtKB-KW"/>
</dbReference>
<evidence type="ECO:0000256" key="2">
    <source>
        <dbReference type="ARBA" id="ARBA00023125"/>
    </source>
</evidence>
<comment type="caution">
    <text evidence="5">The sequence shown here is derived from an EMBL/GenBank/DDBJ whole genome shotgun (WGS) entry which is preliminary data.</text>
</comment>
<organism evidence="5 6">
    <name type="scientific">Mumia zhuanghuii</name>
    <dbReference type="NCBI Taxonomy" id="2585211"/>
    <lineage>
        <taxon>Bacteria</taxon>
        <taxon>Bacillati</taxon>
        <taxon>Actinomycetota</taxon>
        <taxon>Actinomycetes</taxon>
        <taxon>Propionibacteriales</taxon>
        <taxon>Nocardioidaceae</taxon>
        <taxon>Mumia</taxon>
    </lineage>
</organism>
<dbReference type="SUPFAM" id="SSF56349">
    <property type="entry name" value="DNA breaking-rejoining enzymes"/>
    <property type="match status" value="1"/>
</dbReference>
<protein>
    <submittedName>
        <fullName evidence="5">Site-specific integrase</fullName>
    </submittedName>
</protein>
<dbReference type="GO" id="GO:0015074">
    <property type="term" value="P:DNA integration"/>
    <property type="evidence" value="ECO:0007669"/>
    <property type="project" value="InterPro"/>
</dbReference>
<comment type="similarity">
    <text evidence="1">Belongs to the 'phage' integrase family.</text>
</comment>